<dbReference type="Proteomes" id="UP000323824">
    <property type="component" value="Chromosome"/>
</dbReference>
<dbReference type="EMBL" id="CP035807">
    <property type="protein sequence ID" value="QEN03787.1"/>
    <property type="molecule type" value="Genomic_DNA"/>
</dbReference>
<sequence length="346" mass="40316">MNSKAVILLIFLLSLCPLFSIEKEISAFNTRAFNSLDLDPSNALYFADKSIYINNNSDKKEYLYSLYIKARALDILNEKFLLIDTVKEGFNIIKEGNIKLDNNLFILFIAETFLKYDMYEELDTLLTIEELVASLDDREVVYFSILRFKLNFELGIEIDLNKFEQILNLSKSLENDEILAMVYNFFGEYYKDIDLQKSLSYFLKSSEFEMSPYGVQSLLALGEITNSTNYLKEAYLVSKFINKDPLEIEVLKSLCQKYKKVGDYKNLSIVQEDLIALQEKYSNFILLQNKKIQRLGFNQEVLLDKLEKSKTKESFLQLILISMAVAFFFFIIVLSVQSYRLRGFNI</sequence>
<dbReference type="AlphaFoldDB" id="A0A5C1Q8N1"/>
<name>A0A5C1Q8N1_9SPIO</name>
<evidence type="ECO:0000313" key="3">
    <source>
        <dbReference type="Proteomes" id="UP000323824"/>
    </source>
</evidence>
<dbReference type="RefSeq" id="WP_149567045.1">
    <property type="nucleotide sequence ID" value="NZ_CP035807.1"/>
</dbReference>
<reference evidence="2 3" key="1">
    <citation type="submission" date="2019-02" db="EMBL/GenBank/DDBJ databases">
        <authorList>
            <person name="Fomenkov A."/>
            <person name="Dubinina G."/>
            <person name="Grabovich M."/>
            <person name="Vincze T."/>
            <person name="Roberts R.J."/>
        </authorList>
    </citation>
    <scope>NUCLEOTIDE SEQUENCE [LARGE SCALE GENOMIC DNA]</scope>
    <source>
        <strain evidence="2 3">P</strain>
    </source>
</reference>
<feature type="transmembrane region" description="Helical" evidence="1">
    <location>
        <begin position="315"/>
        <end position="336"/>
    </location>
</feature>
<protein>
    <submittedName>
        <fullName evidence="2">Uncharacterized protein</fullName>
    </submittedName>
</protein>
<evidence type="ECO:0000256" key="1">
    <source>
        <dbReference type="SAM" id="Phobius"/>
    </source>
</evidence>
<gene>
    <name evidence="2" type="ORF">EW093_03425</name>
</gene>
<keyword evidence="1" id="KW-0812">Transmembrane</keyword>
<keyword evidence="1" id="KW-1133">Transmembrane helix</keyword>
<organism evidence="2 3">
    <name type="scientific">Thiospirochaeta perfilievii</name>
    <dbReference type="NCBI Taxonomy" id="252967"/>
    <lineage>
        <taxon>Bacteria</taxon>
        <taxon>Pseudomonadati</taxon>
        <taxon>Spirochaetota</taxon>
        <taxon>Spirochaetia</taxon>
        <taxon>Spirochaetales</taxon>
        <taxon>Spirochaetaceae</taxon>
        <taxon>Thiospirochaeta</taxon>
    </lineage>
</organism>
<reference evidence="2 3" key="2">
    <citation type="submission" date="2019-09" db="EMBL/GenBank/DDBJ databases">
        <title>Complete Genome Sequence and Methylome Analysis of free living Spirochaetas.</title>
        <authorList>
            <person name="Leshcheva N."/>
            <person name="Mikheeva N."/>
        </authorList>
    </citation>
    <scope>NUCLEOTIDE SEQUENCE [LARGE SCALE GENOMIC DNA]</scope>
    <source>
        <strain evidence="2 3">P</strain>
    </source>
</reference>
<keyword evidence="1" id="KW-0472">Membrane</keyword>
<proteinExistence type="predicted"/>
<keyword evidence="3" id="KW-1185">Reference proteome</keyword>
<evidence type="ECO:0000313" key="2">
    <source>
        <dbReference type="EMBL" id="QEN03787.1"/>
    </source>
</evidence>
<accession>A0A5C1Q8N1</accession>
<dbReference type="KEGG" id="sper:EW093_03425"/>